<protein>
    <submittedName>
        <fullName evidence="2">Membrane protein</fullName>
    </submittedName>
</protein>
<dbReference type="Pfam" id="PF12822">
    <property type="entry name" value="ECF_trnsprt"/>
    <property type="match status" value="1"/>
</dbReference>
<reference evidence="2 3" key="2">
    <citation type="submission" date="2020-08" db="EMBL/GenBank/DDBJ databases">
        <authorList>
            <person name="Ueki A."/>
            <person name="Tonouchi A."/>
        </authorList>
    </citation>
    <scope>NUCLEOTIDE SEQUENCE [LARGE SCALE GENOMIC DNA]</scope>
    <source>
        <strain evidence="2 3">CTTW</strain>
    </source>
</reference>
<name>A0A7I8DRG9_9FIRM</name>
<dbReference type="Proteomes" id="UP000515703">
    <property type="component" value="Chromosome"/>
</dbReference>
<keyword evidence="1" id="KW-1133">Transmembrane helix</keyword>
<organism evidence="2 3">
    <name type="scientific">Anaerocolumna chitinilytica</name>
    <dbReference type="NCBI Taxonomy" id="1727145"/>
    <lineage>
        <taxon>Bacteria</taxon>
        <taxon>Bacillati</taxon>
        <taxon>Bacillota</taxon>
        <taxon>Clostridia</taxon>
        <taxon>Lachnospirales</taxon>
        <taxon>Lachnospiraceae</taxon>
        <taxon>Anaerocolumna</taxon>
    </lineage>
</organism>
<feature type="transmembrane region" description="Helical" evidence="1">
    <location>
        <begin position="106"/>
        <end position="131"/>
    </location>
</feature>
<accession>A0A7I8DRG9</accession>
<keyword evidence="1" id="KW-0472">Membrane</keyword>
<dbReference type="Gene3D" id="1.10.1760.20">
    <property type="match status" value="1"/>
</dbReference>
<evidence type="ECO:0000313" key="2">
    <source>
        <dbReference type="EMBL" id="BCJ98876.1"/>
    </source>
</evidence>
<dbReference type="GO" id="GO:0022857">
    <property type="term" value="F:transmembrane transporter activity"/>
    <property type="evidence" value="ECO:0007669"/>
    <property type="project" value="InterPro"/>
</dbReference>
<feature type="transmembrane region" description="Helical" evidence="1">
    <location>
        <begin position="173"/>
        <end position="193"/>
    </location>
</feature>
<evidence type="ECO:0000313" key="3">
    <source>
        <dbReference type="Proteomes" id="UP000515703"/>
    </source>
</evidence>
<dbReference type="EMBL" id="AP023368">
    <property type="protein sequence ID" value="BCJ98876.1"/>
    <property type="molecule type" value="Genomic_DNA"/>
</dbReference>
<keyword evidence="1" id="KW-0812">Transmembrane</keyword>
<dbReference type="InterPro" id="IPR024529">
    <property type="entry name" value="ECF_trnsprt_substrate-spec"/>
</dbReference>
<sequence>MSKKGKNLWSLKFNTATLVLIPAAIGINYLGKLFAGVLKLPLWLDSIGTCLAAVLAGPIAGAIVGAVNNIIYGLTMDPVSTIYALTNIAIGVVVGVMAYNGYMKNILAALLTAILTGLAAVVVSTPLNVIFWGGQTGNVWGDALYATAIANHFPVFIASFFDEIVVDLPDKIAVILIVFAISKGLPKSLIALYQTSDKVESLDDK</sequence>
<reference evidence="2 3" key="1">
    <citation type="submission" date="2020-08" db="EMBL/GenBank/DDBJ databases">
        <title>Draft genome sequencing of an Anaerocolumna strain isolated from anoxic soil subjected to BSD treatment.</title>
        <authorList>
            <person name="Uek A."/>
            <person name="Tonouchi A."/>
        </authorList>
    </citation>
    <scope>NUCLEOTIDE SEQUENCE [LARGE SCALE GENOMIC DNA]</scope>
    <source>
        <strain evidence="2 3">CTTW</strain>
    </source>
</reference>
<dbReference type="AlphaFoldDB" id="A0A7I8DRG9"/>
<feature type="transmembrane region" description="Helical" evidence="1">
    <location>
        <begin position="79"/>
        <end position="99"/>
    </location>
</feature>
<proteinExistence type="predicted"/>
<dbReference type="RefSeq" id="WP_185259177.1">
    <property type="nucleotide sequence ID" value="NZ_AP023368.1"/>
</dbReference>
<dbReference type="KEGG" id="acht:bsdcttw_19170"/>
<evidence type="ECO:0000256" key="1">
    <source>
        <dbReference type="SAM" id="Phobius"/>
    </source>
</evidence>
<feature type="transmembrane region" description="Helical" evidence="1">
    <location>
        <begin position="12"/>
        <end position="30"/>
    </location>
</feature>
<feature type="transmembrane region" description="Helical" evidence="1">
    <location>
        <begin position="143"/>
        <end position="161"/>
    </location>
</feature>
<keyword evidence="3" id="KW-1185">Reference proteome</keyword>
<feature type="transmembrane region" description="Helical" evidence="1">
    <location>
        <begin position="42"/>
        <end position="67"/>
    </location>
</feature>
<gene>
    <name evidence="2" type="ORF">bsdcttw_19170</name>
</gene>